<evidence type="ECO:0000259" key="5">
    <source>
        <dbReference type="PROSITE" id="PS51384"/>
    </source>
</evidence>
<dbReference type="PROSITE" id="PS51384">
    <property type="entry name" value="FAD_FR"/>
    <property type="match status" value="1"/>
</dbReference>
<dbReference type="Gene3D" id="3.40.50.80">
    <property type="entry name" value="Nucleotide-binding domain of ferredoxin-NADP reductase (FNR) module"/>
    <property type="match status" value="1"/>
</dbReference>
<dbReference type="GO" id="GO:0005829">
    <property type="term" value="C:cytosol"/>
    <property type="evidence" value="ECO:0007669"/>
    <property type="project" value="TreeGrafter"/>
</dbReference>
<dbReference type="AlphaFoldDB" id="A0A1M6HDE2"/>
<dbReference type="SUPFAM" id="SSF52343">
    <property type="entry name" value="Ferredoxin reductase-like, C-terminal NADP-linked domain"/>
    <property type="match status" value="1"/>
</dbReference>
<dbReference type="SUPFAM" id="SSF63380">
    <property type="entry name" value="Riboflavin synthase domain-like"/>
    <property type="match status" value="1"/>
</dbReference>
<dbReference type="InterPro" id="IPR008333">
    <property type="entry name" value="Cbr1-like_FAD-bd_dom"/>
</dbReference>
<dbReference type="PROSITE" id="PS50902">
    <property type="entry name" value="FLAVODOXIN_LIKE"/>
    <property type="match status" value="1"/>
</dbReference>
<feature type="transmembrane region" description="Helical" evidence="3">
    <location>
        <begin position="12"/>
        <end position="33"/>
    </location>
</feature>
<dbReference type="RefSeq" id="WP_073312273.1">
    <property type="nucleotide sequence ID" value="NZ_FQZI01000008.1"/>
</dbReference>
<dbReference type="InterPro" id="IPR039261">
    <property type="entry name" value="FNR_nucleotide-bd"/>
</dbReference>
<proteinExistence type="predicted"/>
<dbReference type="InterPro" id="IPR001709">
    <property type="entry name" value="Flavoprot_Pyr_Nucl_cyt_Rdtase"/>
</dbReference>
<accession>A0A1M6HDE2</accession>
<organism evidence="6 7">
    <name type="scientific">Flavobacterium terrae</name>
    <dbReference type="NCBI Taxonomy" id="415425"/>
    <lineage>
        <taxon>Bacteria</taxon>
        <taxon>Pseudomonadati</taxon>
        <taxon>Bacteroidota</taxon>
        <taxon>Flavobacteriia</taxon>
        <taxon>Flavobacteriales</taxon>
        <taxon>Flavobacteriaceae</taxon>
        <taxon>Flavobacterium</taxon>
    </lineage>
</organism>
<dbReference type="EMBL" id="FQZI01000008">
    <property type="protein sequence ID" value="SHJ20278.1"/>
    <property type="molecule type" value="Genomic_DNA"/>
</dbReference>
<dbReference type="Gene3D" id="2.40.30.10">
    <property type="entry name" value="Translation factors"/>
    <property type="match status" value="1"/>
</dbReference>
<feature type="transmembrane region" description="Helical" evidence="3">
    <location>
        <begin position="299"/>
        <end position="319"/>
    </location>
</feature>
<feature type="domain" description="Flavodoxin-like" evidence="4">
    <location>
        <begin position="341"/>
        <end position="476"/>
    </location>
</feature>
<feature type="domain" description="FAD-binding FR-type" evidence="5">
    <location>
        <begin position="495"/>
        <end position="593"/>
    </location>
</feature>
<evidence type="ECO:0000256" key="1">
    <source>
        <dbReference type="ARBA" id="ARBA00022630"/>
    </source>
</evidence>
<dbReference type="GO" id="GO:0003958">
    <property type="term" value="F:NADPH-hemoprotein reductase activity"/>
    <property type="evidence" value="ECO:0007669"/>
    <property type="project" value="UniProtKB-EC"/>
</dbReference>
<dbReference type="Pfam" id="PF00970">
    <property type="entry name" value="FAD_binding_6"/>
    <property type="match status" value="1"/>
</dbReference>
<keyword evidence="1" id="KW-0285">Flavoprotein</keyword>
<dbReference type="Proteomes" id="UP000184488">
    <property type="component" value="Unassembled WGS sequence"/>
</dbReference>
<dbReference type="STRING" id="415425.SAMN05444363_2986"/>
<dbReference type="Pfam" id="PF00258">
    <property type="entry name" value="Flavodoxin_1"/>
    <property type="match status" value="1"/>
</dbReference>
<dbReference type="GO" id="GO:0050660">
    <property type="term" value="F:flavin adenine dinucleotide binding"/>
    <property type="evidence" value="ECO:0007669"/>
    <property type="project" value="TreeGrafter"/>
</dbReference>
<dbReference type="PANTHER" id="PTHR19384">
    <property type="entry name" value="NITRIC OXIDE SYNTHASE-RELATED"/>
    <property type="match status" value="1"/>
</dbReference>
<keyword evidence="3" id="KW-1133">Transmembrane helix</keyword>
<dbReference type="PANTHER" id="PTHR19384:SF17">
    <property type="entry name" value="NADPH--CYTOCHROME P450 REDUCTASE"/>
    <property type="match status" value="1"/>
</dbReference>
<feature type="transmembrane region" description="Helical" evidence="3">
    <location>
        <begin position="130"/>
        <end position="151"/>
    </location>
</feature>
<sequence>MTLSIWRYAHFTLAVVSSLFLLMASITGIILAIDAVGQKLPQYRVENFEEITLSKVIPAVKNQFLEVNELTVDHNQFVTVKGLDENGEEIEGYIDANSGKIIGKSEKKSEFIQWVTSLHRSLFLHDTGRIIIGINAFLLFLIATSGTILVIQRQKGILRFFAKIPNEGWNQFLHVFTGRWFLLPILIISLSGTYLTLNRFKLFGEDKQDHKEISFPDKAPEQFEINAFKTFQNIKLSEVQKIEFPFTDDVEELYTLKLHDRELLVNQFNGSILSEIKYPKTVLLEALSLDLHTGRANSIWAIILGISSISILFFIYSGFTMSWRRMKNKIKNQFSADESNIIILVGSENGSTLGFANAIKNQLVKFGKKVFITEMNAVKAFPNADQLLIFTSTHGLGDAPSNATQFEKLIGELNFFKSIQTSVVGFGSTNYPDFCGYAKKVESWLQNQTWNQTIIGFHTVNDKSVNEFVEWVKSYNQISGTELSTTPAQYVNQPKALQKFEVISKTVVSEDCQNYVVTLKPSKKIKFQSGDLLAIYPGNEGKERLYSIGKVDGKIQLVVKLHESGLGSNYLYQLEVGSHFEARIVENKSFHLPNKNEAILIANGTGIAPFLGMINENSKLLPLHLYVGFRKETPIVKAFKYSLQTYLLNKKIHDFQFAFSREGNHCYVTQIVQNDAEKIASLLQNGGVVMICGSLAMYKDVIVALEQICIEKTNYNLAHFQANGQILSDCY</sequence>
<dbReference type="InterPro" id="IPR017927">
    <property type="entry name" value="FAD-bd_FR_type"/>
</dbReference>
<evidence type="ECO:0000256" key="3">
    <source>
        <dbReference type="SAM" id="Phobius"/>
    </source>
</evidence>
<evidence type="ECO:0000256" key="2">
    <source>
        <dbReference type="ARBA" id="ARBA00023797"/>
    </source>
</evidence>
<keyword evidence="3" id="KW-0472">Membrane</keyword>
<evidence type="ECO:0000259" key="4">
    <source>
        <dbReference type="PROSITE" id="PS50902"/>
    </source>
</evidence>
<protein>
    <recommendedName>
        <fullName evidence="2">NADPH--hemoprotein reductase</fullName>
        <ecNumber evidence="2">1.6.2.4</ecNumber>
    </recommendedName>
</protein>
<dbReference type="OrthoDB" id="9789468at2"/>
<evidence type="ECO:0000313" key="7">
    <source>
        <dbReference type="Proteomes" id="UP000184488"/>
    </source>
</evidence>
<keyword evidence="7" id="KW-1185">Reference proteome</keyword>
<name>A0A1M6HDE2_9FLAO</name>
<evidence type="ECO:0000313" key="6">
    <source>
        <dbReference type="EMBL" id="SHJ20278.1"/>
    </source>
</evidence>
<feature type="transmembrane region" description="Helical" evidence="3">
    <location>
        <begin position="172"/>
        <end position="197"/>
    </location>
</feature>
<reference evidence="7" key="1">
    <citation type="submission" date="2016-11" db="EMBL/GenBank/DDBJ databases">
        <authorList>
            <person name="Varghese N."/>
            <person name="Submissions S."/>
        </authorList>
    </citation>
    <scope>NUCLEOTIDE SEQUENCE [LARGE SCALE GENOMIC DNA]</scope>
    <source>
        <strain evidence="7">DSM 18829</strain>
    </source>
</reference>
<dbReference type="Gene3D" id="3.40.50.360">
    <property type="match status" value="1"/>
</dbReference>
<dbReference type="Pfam" id="PF00175">
    <property type="entry name" value="NAD_binding_1"/>
    <property type="match status" value="1"/>
</dbReference>
<gene>
    <name evidence="6" type="ORF">SAMN05444363_2986</name>
</gene>
<dbReference type="PRINTS" id="PR00371">
    <property type="entry name" value="FPNCR"/>
</dbReference>
<dbReference type="InterPro" id="IPR005625">
    <property type="entry name" value="PepSY-ass_TM"/>
</dbReference>
<dbReference type="SUPFAM" id="SSF52218">
    <property type="entry name" value="Flavoproteins"/>
    <property type="match status" value="1"/>
</dbReference>
<keyword evidence="3" id="KW-0812">Transmembrane</keyword>
<dbReference type="InterPro" id="IPR001433">
    <property type="entry name" value="OxRdtase_FAD/NAD-bd"/>
</dbReference>
<dbReference type="InterPro" id="IPR017938">
    <property type="entry name" value="Riboflavin_synthase-like_b-brl"/>
</dbReference>
<dbReference type="EC" id="1.6.2.4" evidence="2"/>
<dbReference type="GO" id="GO:0010181">
    <property type="term" value="F:FMN binding"/>
    <property type="evidence" value="ECO:0007669"/>
    <property type="project" value="InterPro"/>
</dbReference>
<dbReference type="InterPro" id="IPR008254">
    <property type="entry name" value="Flavodoxin/NO_synth"/>
</dbReference>
<dbReference type="InterPro" id="IPR029039">
    <property type="entry name" value="Flavoprotein-like_sf"/>
</dbReference>
<dbReference type="Pfam" id="PF03929">
    <property type="entry name" value="PepSY_TM"/>
    <property type="match status" value="1"/>
</dbReference>